<evidence type="ECO:0000256" key="3">
    <source>
        <dbReference type="ARBA" id="ARBA00023239"/>
    </source>
</evidence>
<dbReference type="InterPro" id="IPR000891">
    <property type="entry name" value="PYR_CT"/>
</dbReference>
<dbReference type="PANTHER" id="PTHR42738:SF7">
    <property type="entry name" value="HYDROXYMETHYLGLUTARYL-COA LYASE"/>
    <property type="match status" value="1"/>
</dbReference>
<dbReference type="Pfam" id="PF00682">
    <property type="entry name" value="HMGL-like"/>
    <property type="match status" value="1"/>
</dbReference>
<dbReference type="InterPro" id="IPR043594">
    <property type="entry name" value="HMGL"/>
</dbReference>
<dbReference type="EMBL" id="JAGIZB010000008">
    <property type="protein sequence ID" value="MBP0445083.1"/>
    <property type="molecule type" value="Genomic_DNA"/>
</dbReference>
<reference evidence="6 7" key="1">
    <citation type="submission" date="2021-03" db="EMBL/GenBank/DDBJ databases">
        <authorList>
            <person name="So Y."/>
        </authorList>
    </citation>
    <scope>NUCLEOTIDE SEQUENCE [LARGE SCALE GENOMIC DNA]</scope>
    <source>
        <strain evidence="6 7">SSH11</strain>
    </source>
</reference>
<evidence type="ECO:0000313" key="6">
    <source>
        <dbReference type="EMBL" id="MBP0445083.1"/>
    </source>
</evidence>
<dbReference type="CDD" id="cd07938">
    <property type="entry name" value="DRE_TIM_HMGL"/>
    <property type="match status" value="1"/>
</dbReference>
<evidence type="ECO:0000256" key="1">
    <source>
        <dbReference type="ARBA" id="ARBA00009405"/>
    </source>
</evidence>
<feature type="compositionally biased region" description="Low complexity" evidence="4">
    <location>
        <begin position="307"/>
        <end position="323"/>
    </location>
</feature>
<comment type="similarity">
    <text evidence="1">Belongs to the HMG-CoA lyase family.</text>
</comment>
<keyword evidence="3 6" id="KW-0456">Lyase</keyword>
<evidence type="ECO:0000313" key="7">
    <source>
        <dbReference type="Proteomes" id="UP000681594"/>
    </source>
</evidence>
<name>A0ABS4ADK3_9PROT</name>
<dbReference type="PANTHER" id="PTHR42738">
    <property type="entry name" value="HYDROXYMETHYLGLUTARYL-COA LYASE"/>
    <property type="match status" value="1"/>
</dbReference>
<feature type="domain" description="Pyruvate carboxyltransferase" evidence="5">
    <location>
        <begin position="3"/>
        <end position="274"/>
    </location>
</feature>
<dbReference type="PROSITE" id="PS50991">
    <property type="entry name" value="PYR_CT"/>
    <property type="match status" value="1"/>
</dbReference>
<evidence type="ECO:0000259" key="5">
    <source>
        <dbReference type="PROSITE" id="PS50991"/>
    </source>
</evidence>
<accession>A0ABS4ADK3</accession>
<dbReference type="Gene3D" id="3.20.20.70">
    <property type="entry name" value="Aldolase class I"/>
    <property type="match status" value="1"/>
</dbReference>
<proteinExistence type="inferred from homology"/>
<dbReference type="SUPFAM" id="SSF51569">
    <property type="entry name" value="Aldolase"/>
    <property type="match status" value="1"/>
</dbReference>
<feature type="region of interest" description="Disordered" evidence="4">
    <location>
        <begin position="307"/>
        <end position="331"/>
    </location>
</feature>
<keyword evidence="7" id="KW-1185">Reference proteome</keyword>
<dbReference type="InterPro" id="IPR013785">
    <property type="entry name" value="Aldolase_TIM"/>
</dbReference>
<evidence type="ECO:0000256" key="2">
    <source>
        <dbReference type="ARBA" id="ARBA00022723"/>
    </source>
</evidence>
<sequence length="331" mass="34790">MDVVVSEVGPRDGLQSLHRTMPTQAKICWIRALAAAGLSEIEVGSFVHPKLLPQMADAETVVRDAVTIPGLSVLALAPNMKGVMRAVQAGAHRITMPVSASHAHSLANIRMTCEEAIEEVERVCAYRDRLPAGQRPEVEIGISTAFGCTIQGVVQEDWVFEMADRLARAGADSIGLSDGVGYANPVQVRRMFKRLRAGLGDKAGGAHFHNTRGQGLANVVAALEAGVTTFDSSQGGIGGCPYSPGATGNIVTEDLVWMLEAMGLDTGIDLDRLAEARHVMAEALPGEPIYGHLPDVGAEKGFRYARRGPAPEGAGRAASAVACPPLPSAAE</sequence>
<protein>
    <submittedName>
        <fullName evidence="6">Hydroxymethylglutaryl-CoA lyase</fullName>
    </submittedName>
</protein>
<keyword evidence="2" id="KW-0479">Metal-binding</keyword>
<comment type="caution">
    <text evidence="6">The sequence shown here is derived from an EMBL/GenBank/DDBJ whole genome shotgun (WGS) entry which is preliminary data.</text>
</comment>
<organism evidence="6 7">
    <name type="scientific">Pararoseomonas baculiformis</name>
    <dbReference type="NCBI Taxonomy" id="2820812"/>
    <lineage>
        <taxon>Bacteria</taxon>
        <taxon>Pseudomonadati</taxon>
        <taxon>Pseudomonadota</taxon>
        <taxon>Alphaproteobacteria</taxon>
        <taxon>Acetobacterales</taxon>
        <taxon>Acetobacteraceae</taxon>
        <taxon>Pararoseomonas</taxon>
    </lineage>
</organism>
<dbReference type="Proteomes" id="UP000681594">
    <property type="component" value="Unassembled WGS sequence"/>
</dbReference>
<gene>
    <name evidence="6" type="ORF">J8J14_09845</name>
</gene>
<evidence type="ECO:0000256" key="4">
    <source>
        <dbReference type="SAM" id="MobiDB-lite"/>
    </source>
</evidence>
<dbReference type="GO" id="GO:0016829">
    <property type="term" value="F:lyase activity"/>
    <property type="evidence" value="ECO:0007669"/>
    <property type="project" value="UniProtKB-KW"/>
</dbReference>
<dbReference type="NCBIfam" id="NF004283">
    <property type="entry name" value="PRK05692.1"/>
    <property type="match status" value="1"/>
</dbReference>